<feature type="transmembrane region" description="Helical" evidence="1">
    <location>
        <begin position="69"/>
        <end position="91"/>
    </location>
</feature>
<evidence type="ECO:0000313" key="2">
    <source>
        <dbReference type="EMBL" id="RKL66564.1"/>
    </source>
</evidence>
<feature type="transmembrane region" description="Helical" evidence="1">
    <location>
        <begin position="20"/>
        <end position="48"/>
    </location>
</feature>
<proteinExistence type="predicted"/>
<feature type="transmembrane region" description="Helical" evidence="1">
    <location>
        <begin position="152"/>
        <end position="174"/>
    </location>
</feature>
<dbReference type="Proteomes" id="UP000281498">
    <property type="component" value="Unassembled WGS sequence"/>
</dbReference>
<reference evidence="2 3" key="1">
    <citation type="submission" date="2017-10" db="EMBL/GenBank/DDBJ databases">
        <title>Bacillus sp. nov., a halophilic bacterium isolated from a Keqin Lake.</title>
        <authorList>
            <person name="Wang H."/>
        </authorList>
    </citation>
    <scope>NUCLEOTIDE SEQUENCE [LARGE SCALE GENOMIC DNA]</scope>
    <source>
        <strain evidence="2 3">KCTC 13187</strain>
    </source>
</reference>
<keyword evidence="1" id="KW-0812">Transmembrane</keyword>
<comment type="caution">
    <text evidence="2">The sequence shown here is derived from an EMBL/GenBank/DDBJ whole genome shotgun (WGS) entry which is preliminary data.</text>
</comment>
<evidence type="ECO:0000313" key="3">
    <source>
        <dbReference type="Proteomes" id="UP000281498"/>
    </source>
</evidence>
<dbReference type="Pfam" id="PF08592">
    <property type="entry name" value="Anthrone_oxy"/>
    <property type="match status" value="1"/>
</dbReference>
<evidence type="ECO:0000256" key="1">
    <source>
        <dbReference type="SAM" id="Phobius"/>
    </source>
</evidence>
<gene>
    <name evidence="2" type="ORF">CR203_14855</name>
</gene>
<keyword evidence="3" id="KW-1185">Reference proteome</keyword>
<dbReference type="RefSeq" id="WP_110935843.1">
    <property type="nucleotide sequence ID" value="NZ_PDOE01000006.1"/>
</dbReference>
<sequence length="177" mass="19937">MIMSELQLSQEFGQFKMPNSIIYTVIFFTCIGTGILAGLFFSFSTFIMEALGEISAKSGMNAMKAINRTILNPLFGLIYFGTALMTLFLLVATLFNSEWNGRIYIISGSLLYLVGTFLVTIIFNVPLNNLLERGDSTDYSSQQMWRSYIKKWTVWNHIRTVTAVGTLACFVLGFKLL</sequence>
<keyword evidence="1" id="KW-0472">Membrane</keyword>
<dbReference type="AlphaFoldDB" id="A0A3A9K0E5"/>
<dbReference type="OrthoDB" id="428263at2"/>
<accession>A0A3A9K0E5</accession>
<feature type="transmembrane region" description="Helical" evidence="1">
    <location>
        <begin position="103"/>
        <end position="131"/>
    </location>
</feature>
<name>A0A3A9K0E5_9BACI</name>
<protein>
    <recommendedName>
        <fullName evidence="4">DUF1772 domain-containing protein</fullName>
    </recommendedName>
</protein>
<organism evidence="2 3">
    <name type="scientific">Salipaludibacillus neizhouensis</name>
    <dbReference type="NCBI Taxonomy" id="885475"/>
    <lineage>
        <taxon>Bacteria</taxon>
        <taxon>Bacillati</taxon>
        <taxon>Bacillota</taxon>
        <taxon>Bacilli</taxon>
        <taxon>Bacillales</taxon>
        <taxon>Bacillaceae</taxon>
    </lineage>
</organism>
<dbReference type="EMBL" id="PDOE01000006">
    <property type="protein sequence ID" value="RKL66564.1"/>
    <property type="molecule type" value="Genomic_DNA"/>
</dbReference>
<dbReference type="InterPro" id="IPR013901">
    <property type="entry name" value="Anthrone_oxy"/>
</dbReference>
<keyword evidence="1" id="KW-1133">Transmembrane helix</keyword>
<evidence type="ECO:0008006" key="4">
    <source>
        <dbReference type="Google" id="ProtNLM"/>
    </source>
</evidence>